<name>A0ABS0VRW1_9CORY</name>
<evidence type="ECO:0000313" key="3">
    <source>
        <dbReference type="EMBL" id="MBI8999504.1"/>
    </source>
</evidence>
<feature type="compositionally biased region" description="Polar residues" evidence="2">
    <location>
        <begin position="195"/>
        <end position="207"/>
    </location>
</feature>
<gene>
    <name evidence="3" type="ORF">JDV76_00690</name>
</gene>
<evidence type="ECO:0000256" key="2">
    <source>
        <dbReference type="SAM" id="MobiDB-lite"/>
    </source>
</evidence>
<evidence type="ECO:0000313" key="4">
    <source>
        <dbReference type="Proteomes" id="UP000625574"/>
    </source>
</evidence>
<feature type="region of interest" description="Disordered" evidence="2">
    <location>
        <begin position="1"/>
        <end position="242"/>
    </location>
</feature>
<comment type="similarity">
    <text evidence="1">Belongs to the asp23 family.</text>
</comment>
<dbReference type="EMBL" id="JAEIOT010000004">
    <property type="protein sequence ID" value="MBI8999504.1"/>
    <property type="molecule type" value="Genomic_DNA"/>
</dbReference>
<protein>
    <submittedName>
        <fullName evidence="3">Asp23/Gls24 family envelope stress response protein</fullName>
    </submittedName>
</protein>
<organism evidence="3 4">
    <name type="scientific">Corynebacterium marambiense</name>
    <dbReference type="NCBI Taxonomy" id="2765364"/>
    <lineage>
        <taxon>Bacteria</taxon>
        <taxon>Bacillati</taxon>
        <taxon>Actinomycetota</taxon>
        <taxon>Actinomycetes</taxon>
        <taxon>Mycobacteriales</taxon>
        <taxon>Corynebacteriaceae</taxon>
        <taxon>Corynebacterium</taxon>
    </lineage>
</organism>
<feature type="compositionally biased region" description="Basic and acidic residues" evidence="2">
    <location>
        <begin position="40"/>
        <end position="51"/>
    </location>
</feature>
<comment type="caution">
    <text evidence="3">The sequence shown here is derived from an EMBL/GenBank/DDBJ whole genome shotgun (WGS) entry which is preliminary data.</text>
</comment>
<dbReference type="PANTHER" id="PTHR34297:SF2">
    <property type="entry name" value="ASP23_GLS24 FAMILY ENVELOPE STRESS RESPONSE PROTEIN"/>
    <property type="match status" value="1"/>
</dbReference>
<dbReference type="Proteomes" id="UP000625574">
    <property type="component" value="Unassembled WGS sequence"/>
</dbReference>
<reference evidence="3 4" key="1">
    <citation type="submission" date="2020-12" db="EMBL/GenBank/DDBJ databases">
        <title>Genome public.</title>
        <authorList>
            <person name="Sun Q."/>
        </authorList>
    </citation>
    <scope>NUCLEOTIDE SEQUENCE [LARGE SCALE GENOMIC DNA]</scope>
    <source>
        <strain evidence="3 4">CCM 8864</strain>
    </source>
</reference>
<feature type="compositionally biased region" description="Basic residues" evidence="2">
    <location>
        <begin position="1"/>
        <end position="13"/>
    </location>
</feature>
<feature type="region of interest" description="Disordered" evidence="2">
    <location>
        <begin position="383"/>
        <end position="403"/>
    </location>
</feature>
<feature type="compositionally biased region" description="Polar residues" evidence="2">
    <location>
        <begin position="18"/>
        <end position="28"/>
    </location>
</feature>
<dbReference type="InterPro" id="IPR005531">
    <property type="entry name" value="Asp23"/>
</dbReference>
<sequence>MTKRSGRSRKSTRRSSTDPSATTGAPQNGNGGTTTGSAESRLRAEAERRADQALAEIADADDKADEDRRILRGNGVSVHPGDADCGDAVTDVPQPEESTESPDALSSEFPGPNDGHEGEEASARSASVEPMPAPEPDPGTPARSREPAPGPATDVQPDLVDPSANDEATITTPDRDNEQAVSARAETPVEEVSDGTLSSGTGATQKLSEAPDSDVPGSTGNTVPDYLRTPRGSEYHSPSRGRVKISEKTVTKIVRQAAASVPGTTGQAGGLDVLGRNYPRFDVELDRNADAVAIDAYIAVSWPSPVTRVAETVRTTIFDWVRDMTNIPVVRVNVTVGPIVPGADRVTEAELSAFDTTPRLRSVVVTATNAALNEITCSSRGSELKPVSVTSGSDTLRPVTVSGPDNAALREISTGVPEDLRPITVSEPGELHTVSVTGKAAAQVFSPQVSASAPLQEISVADPRPLADITVSESQPLADITVPDPAPLKPVTARELPSVAVSVPEAPQPRSVMVPHPQALRKVETPEPTRLVSVHAPDSHRLAQIHAETLRVSSIREPRPVRLTPVKRNPIGVTRKPRVDARPVSEGRPVSRRRVNVTPTELRPITIKPSTIVPVRVDPANVKAVFRDE</sequence>
<proteinExistence type="inferred from homology"/>
<dbReference type="Pfam" id="PF03780">
    <property type="entry name" value="Asp23"/>
    <property type="match status" value="1"/>
</dbReference>
<accession>A0ABS0VRW1</accession>
<dbReference type="RefSeq" id="WP_198734964.1">
    <property type="nucleotide sequence ID" value="NZ_JAEIOT010000004.1"/>
</dbReference>
<keyword evidence="4" id="KW-1185">Reference proteome</keyword>
<dbReference type="PANTHER" id="PTHR34297">
    <property type="entry name" value="HYPOTHETICAL CYTOSOLIC PROTEIN-RELATED"/>
    <property type="match status" value="1"/>
</dbReference>
<evidence type="ECO:0000256" key="1">
    <source>
        <dbReference type="ARBA" id="ARBA00005721"/>
    </source>
</evidence>